<sequence length="555" mass="60262">MGFGKFLLCLGLALSISMGYGQMGNDPKRMEGQIAKCIEKAFSTSVHIIEYDTLNKTVKEGLSESDGFSGVVVSAEGHILTVSHAAVPGEVYQIRFPDGKRYVAIGLGRIGLQAGGKDHDLAMLKMTAPGKWPYAQMGNTADLSIDELLVGISYPSSFNKLYPNIRVGKLTDLDASDGFITSTVKMEPGDSGGPLFDLQGRVVGIRSFINENEAENFDVPIELFRKYWTALNIAKDYTSLPRPDVIPVSKKAYSLKPEKLIDFSDKIKLPENNIITIRSTVGNEKVHLLGTLVSKGDRAFIISKNAGVGSAPQVHMNGRAISLRILHRDRENDLIIMESTDPIGEGIPMDDVISSSRLETPDLGRFLISDLGGGNRKLGVLGAVAVDLPPDFSIGYCGASAVYNEGKITFSEVAGQGTAKTPLRKGDQVVKINDVPIKEAADYDREFANYLAGDSIRLDLIRDGRAFQAGLYLSGQPTFKHVSFDYPGGRSARSDDYKQVLVQDAAIKPQQCGGAVFDLDGRFVGINIARHSRTSTIITPISIINELLENYISTF</sequence>
<dbReference type="PANTHER" id="PTHR43343:SF3">
    <property type="entry name" value="PROTEASE DO-LIKE 8, CHLOROPLASTIC"/>
    <property type="match status" value="1"/>
</dbReference>
<dbReference type="Gene3D" id="2.30.42.10">
    <property type="match status" value="1"/>
</dbReference>
<dbReference type="EMBL" id="JBEOQB010000004">
    <property type="protein sequence ID" value="MEZ0452802.1"/>
    <property type="molecule type" value="Genomic_DNA"/>
</dbReference>
<keyword evidence="3" id="KW-0378">Hydrolase</keyword>
<evidence type="ECO:0000313" key="5">
    <source>
        <dbReference type="Proteomes" id="UP001566204"/>
    </source>
</evidence>
<dbReference type="RefSeq" id="WP_370483847.1">
    <property type="nucleotide sequence ID" value="NZ_JBEOQA010000002.1"/>
</dbReference>
<evidence type="ECO:0000313" key="4">
    <source>
        <dbReference type="EMBL" id="MEZ0452802.1"/>
    </source>
</evidence>
<dbReference type="InterPro" id="IPR009003">
    <property type="entry name" value="Peptidase_S1_PA"/>
</dbReference>
<reference evidence="4 5" key="1">
    <citation type="submission" date="2024-06" db="EMBL/GenBank/DDBJ databases">
        <title>Soil Sphingobacterium thalpophilum.</title>
        <authorList>
            <person name="Yang J."/>
            <person name="Li J."/>
        </authorList>
    </citation>
    <scope>NUCLEOTIDE SEQUENCE [LARGE SCALE GENOMIC DNA]</scope>
    <source>
        <strain evidence="4 5">22g91tb</strain>
    </source>
</reference>
<dbReference type="PANTHER" id="PTHR43343">
    <property type="entry name" value="PEPTIDASE S12"/>
    <property type="match status" value="1"/>
</dbReference>
<dbReference type="SUPFAM" id="SSF50156">
    <property type="entry name" value="PDZ domain-like"/>
    <property type="match status" value="1"/>
</dbReference>
<evidence type="ECO:0000256" key="2">
    <source>
        <dbReference type="ARBA" id="ARBA00022670"/>
    </source>
</evidence>
<comment type="caution">
    <text evidence="4">The sequence shown here is derived from an EMBL/GenBank/DDBJ whole genome shotgun (WGS) entry which is preliminary data.</text>
</comment>
<dbReference type="InterPro" id="IPR051201">
    <property type="entry name" value="Chloro_Bact_Ser_Proteases"/>
</dbReference>
<dbReference type="Gene3D" id="2.40.10.10">
    <property type="entry name" value="Trypsin-like serine proteases"/>
    <property type="match status" value="1"/>
</dbReference>
<keyword evidence="5" id="KW-1185">Reference proteome</keyword>
<evidence type="ECO:0000256" key="3">
    <source>
        <dbReference type="ARBA" id="ARBA00022801"/>
    </source>
</evidence>
<proteinExistence type="inferred from homology"/>
<name>A0ABV4HE70_9SPHI</name>
<dbReference type="Gene3D" id="2.40.10.120">
    <property type="match status" value="1"/>
</dbReference>
<dbReference type="Proteomes" id="UP001566204">
    <property type="component" value="Unassembled WGS sequence"/>
</dbReference>
<keyword evidence="2" id="KW-0645">Protease</keyword>
<comment type="similarity">
    <text evidence="1">Belongs to the peptidase S1C family.</text>
</comment>
<accession>A0ABV4HE70</accession>
<dbReference type="Pfam" id="PF13365">
    <property type="entry name" value="Trypsin_2"/>
    <property type="match status" value="1"/>
</dbReference>
<protein>
    <submittedName>
        <fullName evidence="4">Trypsin-like peptidase domain-containing protein</fullName>
    </submittedName>
</protein>
<dbReference type="SUPFAM" id="SSF50494">
    <property type="entry name" value="Trypsin-like serine proteases"/>
    <property type="match status" value="2"/>
</dbReference>
<gene>
    <name evidence="4" type="ORF">ABTW24_14495</name>
</gene>
<dbReference type="InterPro" id="IPR043504">
    <property type="entry name" value="Peptidase_S1_PA_chymotrypsin"/>
</dbReference>
<evidence type="ECO:0000256" key="1">
    <source>
        <dbReference type="ARBA" id="ARBA00010541"/>
    </source>
</evidence>
<dbReference type="InterPro" id="IPR036034">
    <property type="entry name" value="PDZ_sf"/>
</dbReference>
<organism evidence="4 5">
    <name type="scientific">Sphingobacterium thalpophilum</name>
    <dbReference type="NCBI Taxonomy" id="259"/>
    <lineage>
        <taxon>Bacteria</taxon>
        <taxon>Pseudomonadati</taxon>
        <taxon>Bacteroidota</taxon>
        <taxon>Sphingobacteriia</taxon>
        <taxon>Sphingobacteriales</taxon>
        <taxon>Sphingobacteriaceae</taxon>
        <taxon>Sphingobacterium</taxon>
    </lineage>
</organism>